<proteinExistence type="predicted"/>
<reference evidence="2 3" key="1">
    <citation type="journal article" date="2018" name="Cell">
        <title>The Chara Genome: Secondary Complexity and Implications for Plant Terrestrialization.</title>
        <authorList>
            <person name="Nishiyama T."/>
            <person name="Sakayama H."/>
            <person name="Vries J.D."/>
            <person name="Buschmann H."/>
            <person name="Saint-Marcoux D."/>
            <person name="Ullrich K.K."/>
            <person name="Haas F.B."/>
            <person name="Vanderstraeten L."/>
            <person name="Becker D."/>
            <person name="Lang D."/>
            <person name="Vosolsobe S."/>
            <person name="Rombauts S."/>
            <person name="Wilhelmsson P.K.I."/>
            <person name="Janitza P."/>
            <person name="Kern R."/>
            <person name="Heyl A."/>
            <person name="Rumpler F."/>
            <person name="Villalobos L.I.A.C."/>
            <person name="Clay J.M."/>
            <person name="Skokan R."/>
            <person name="Toyoda A."/>
            <person name="Suzuki Y."/>
            <person name="Kagoshima H."/>
            <person name="Schijlen E."/>
            <person name="Tajeshwar N."/>
            <person name="Catarino B."/>
            <person name="Hetherington A.J."/>
            <person name="Saltykova A."/>
            <person name="Bonnot C."/>
            <person name="Breuninger H."/>
            <person name="Symeonidi A."/>
            <person name="Radhakrishnan G.V."/>
            <person name="Van Nieuwerburgh F."/>
            <person name="Deforce D."/>
            <person name="Chang C."/>
            <person name="Karol K.G."/>
            <person name="Hedrich R."/>
            <person name="Ulvskov P."/>
            <person name="Glockner G."/>
            <person name="Delwiche C.F."/>
            <person name="Petrasek J."/>
            <person name="Van de Peer Y."/>
            <person name="Friml J."/>
            <person name="Beilby M."/>
            <person name="Dolan L."/>
            <person name="Kohara Y."/>
            <person name="Sugano S."/>
            <person name="Fujiyama A."/>
            <person name="Delaux P.-M."/>
            <person name="Quint M."/>
            <person name="TheiBen G."/>
            <person name="Hagemann M."/>
            <person name="Harholt J."/>
            <person name="Dunand C."/>
            <person name="Zachgo S."/>
            <person name="Langdale J."/>
            <person name="Maumus F."/>
            <person name="Straeten D.V.D."/>
            <person name="Gould S.B."/>
            <person name="Rensing S.A."/>
        </authorList>
    </citation>
    <scope>NUCLEOTIDE SEQUENCE [LARGE SCALE GENOMIC DNA]</scope>
    <source>
        <strain evidence="2 3">S276</strain>
    </source>
</reference>
<feature type="compositionally biased region" description="Acidic residues" evidence="1">
    <location>
        <begin position="1200"/>
        <end position="1212"/>
    </location>
</feature>
<feature type="compositionally biased region" description="Gly residues" evidence="1">
    <location>
        <begin position="1363"/>
        <end position="1381"/>
    </location>
</feature>
<organism evidence="2 3">
    <name type="scientific">Chara braunii</name>
    <name type="common">Braun's stonewort</name>
    <dbReference type="NCBI Taxonomy" id="69332"/>
    <lineage>
        <taxon>Eukaryota</taxon>
        <taxon>Viridiplantae</taxon>
        <taxon>Streptophyta</taxon>
        <taxon>Charophyceae</taxon>
        <taxon>Charales</taxon>
        <taxon>Characeae</taxon>
        <taxon>Chara</taxon>
    </lineage>
</organism>
<feature type="region of interest" description="Disordered" evidence="1">
    <location>
        <begin position="174"/>
        <end position="231"/>
    </location>
</feature>
<evidence type="ECO:0000313" key="3">
    <source>
        <dbReference type="Proteomes" id="UP000265515"/>
    </source>
</evidence>
<gene>
    <name evidence="2" type="ORF">CBR_g54920</name>
</gene>
<feature type="region of interest" description="Disordered" evidence="1">
    <location>
        <begin position="1553"/>
        <end position="1594"/>
    </location>
</feature>
<feature type="region of interest" description="Disordered" evidence="1">
    <location>
        <begin position="266"/>
        <end position="409"/>
    </location>
</feature>
<feature type="region of interest" description="Disordered" evidence="1">
    <location>
        <begin position="1644"/>
        <end position="1700"/>
    </location>
</feature>
<feature type="compositionally biased region" description="Basic and acidic residues" evidence="1">
    <location>
        <begin position="1516"/>
        <end position="1539"/>
    </location>
</feature>
<feature type="region of interest" description="Disordered" evidence="1">
    <location>
        <begin position="1507"/>
        <end position="1540"/>
    </location>
</feature>
<evidence type="ECO:0000313" key="2">
    <source>
        <dbReference type="EMBL" id="GBG59818.1"/>
    </source>
</evidence>
<comment type="caution">
    <text evidence="2">The sequence shown here is derived from an EMBL/GenBank/DDBJ whole genome shotgun (WGS) entry which is preliminary data.</text>
</comment>
<protein>
    <submittedName>
        <fullName evidence="2">Uncharacterized protein</fullName>
    </submittedName>
</protein>
<dbReference type="EMBL" id="BFEA01000006">
    <property type="protein sequence ID" value="GBG59818.1"/>
    <property type="molecule type" value="Genomic_DNA"/>
</dbReference>
<dbReference type="Gramene" id="GBG59818">
    <property type="protein sequence ID" value="GBG59818"/>
    <property type="gene ID" value="CBR_g54920"/>
</dbReference>
<feature type="region of interest" description="Disordered" evidence="1">
    <location>
        <begin position="1195"/>
        <end position="1216"/>
    </location>
</feature>
<name>A0A388JPX2_CHABU</name>
<feature type="compositionally biased region" description="Basic and acidic residues" evidence="1">
    <location>
        <begin position="1652"/>
        <end position="1662"/>
    </location>
</feature>
<feature type="compositionally biased region" description="Basic and acidic residues" evidence="1">
    <location>
        <begin position="1674"/>
        <end position="1697"/>
    </location>
</feature>
<evidence type="ECO:0000256" key="1">
    <source>
        <dbReference type="SAM" id="MobiDB-lite"/>
    </source>
</evidence>
<feature type="compositionally biased region" description="Gly residues" evidence="1">
    <location>
        <begin position="1400"/>
        <end position="1419"/>
    </location>
</feature>
<dbReference type="Proteomes" id="UP000265515">
    <property type="component" value="Unassembled WGS sequence"/>
</dbReference>
<feature type="compositionally biased region" description="Polar residues" evidence="1">
    <location>
        <begin position="217"/>
        <end position="231"/>
    </location>
</feature>
<feature type="region of interest" description="Disordered" evidence="1">
    <location>
        <begin position="1"/>
        <end position="30"/>
    </location>
</feature>
<feature type="compositionally biased region" description="Basic and acidic residues" evidence="1">
    <location>
        <begin position="1581"/>
        <end position="1594"/>
    </location>
</feature>
<feature type="compositionally biased region" description="Basic and acidic residues" evidence="1">
    <location>
        <begin position="320"/>
        <end position="337"/>
    </location>
</feature>
<sequence length="1841" mass="203169">MGGNIMASAKNTSTSVGPSAPGEGRPVQQPTPQYMHAKRAQWFLDFVVQGDLFGPAVFMRPTCVTDAGGAVNVVPLGTVVSCAKTPGGLLKLHTNNIYDECRLPIRGVKGVLVTIKSFTGYDSNMPLCSHFKGLYDGGSKRLPSLEQYLDLALMVPKERPVLLPEHVFRLLPSREGSSGLAQETPGTAVGRGSPIQDAGGQVKGRGVHTQVGPDAPRNTSDLHSQGTQQVSTSKLIKVHCGADTYLLRDETRRDLSRFGLDVGGNEAEEMGAVRESSGAEQTPSEKKSERRRMVREEVAEGTLRMKRMRGKTEAVMGGDRGGDGERASGKRPTKEEGGTASKKARRPDGLTIREGQAVGGGDSADLGAPAVREPSGKSKWKVAAEEGNGQKKPRRQKTAEAASGGERPVREECNEAAAFWLEYERNDGGEIVEKELPVQLLIDPRKVCDIPSWERYYNHRGLNRETVDDIKAAMLRQFREKRGKIWMKNPLVLAPIYKPVECRPEQADRVHKDVFKPEDKDEYYYYPVNGQHTVAAVKELEGEPIFVLWKMHSWPARVVWFSDRDFAGYRQWMPLVMAGDDIFRKAMEFYAKWAEGKLFGGDGKTPLSGPGKYMPDKSPGLQAIPGMGSKGAAGETKMGWLVRVPPPPTKKKTQADDKFFVVVKEPNMFCWQCPADMTDVEKLSILDDILAPRGVFGTVEYVNTCKRSLPHEKESIDDVERLYDNDRFPKSFEKSVRSILRRTEEEVRDTIRVSGDVRHIKWPDLNRVTNLIPFAFPPSQAHSQVTAIREVVRHYVCNLYVLGLCDPTLLTDWREDDFANLQGLLQTFSPTHWALVIFFPSHWELSFLKGMARLSVHHVRTGKWVCNAQKQATVREGNMLVEECDRLYVIFNGKKLEDNTYAVYPASSPTKVSHSEGPSLAKHMVAARSKPVCSSDPSGQAVACFDVAEEERFSRSMWEDGGVTSSQGPAYGEMEWNPSCLLGLLENFCKAGQTFFFFGKAHASVVWGLLRTGRNVVALEKEARMIDYLHEFVKTRVADTRNACEFVRTIGERNWDPKRDMYWKLSGNKRTDVWDFLFGPEPPGPSDLEYSRRRNLVFAVLNGYHGAPRESVSHFLRRLEHVYFTLAEPLTLENYKSQFDEEDPFDAEDMEELSDSETFDFESMPLPRVVGQVGDEEEGGPRRYSTSPAGLKRVFRGEPVDDQSSDDGEEERDYDHEPCDRLLVDHDTWQNDRLYFFGKHHRFTSEDVWGHNVVWHPRIFQPAVRTGIWVMAIKEAGGKWLRLKRLGAGAFKRKARTALVEHLSLMKPERNDQDIDAYAEQKLHELYANNMLEFRAPFYALETAPSRGIDWRMPQPPPAGQHPRGGGGGDEGDGGGGGGDGSQFAGKGTGETSSVEKASGGKGSGGKRSGGKGSGGKGSGGKRRTSEGATSGSLGSGDRHKLRIHSDLLTSPSAISAPHATVPQGQENVTSWPPHLQLDTGLPCSPPFSCVKTRDWRSSDVLEGPALGVLETGGSENERHTLGEDERSPGTRAVHREEETQCWQSRKVLETGGSECERHASEGASVDTDSESAGAAGETHSVQRGEETRHGTAREDVKWLHARALVIGTSKEVLHSHSTVATTREGVVKGGQWTSMRAPVLGDDEDQEEPAVEARVHGDEKGGNPMVEGGEVTVDIRTDPQRKDGDSSPTRCSEEQGGRASVLRTTRGMVLHEAIELGDDSAATELVSDSGVAEMQNVESSVEGGEVAVSIKMDLEWKDHDSPSTRCGAEQGDRASVLSTGREMVLHEPIDLPSDSAATELVSDTAVAEVPNLESFVDVGAMARQKGEFPQRAPEHDKICE</sequence>
<feature type="compositionally biased region" description="Polar residues" evidence="1">
    <location>
        <begin position="175"/>
        <end position="185"/>
    </location>
</feature>
<feature type="region of interest" description="Disordered" evidence="1">
    <location>
        <begin position="1348"/>
        <end position="1440"/>
    </location>
</feature>
<accession>A0A388JPX2</accession>
<keyword evidence="3" id="KW-1185">Reference proteome</keyword>